<name>B0CZB9_LACBS</name>
<dbReference type="OrthoDB" id="3065040at2759"/>
<dbReference type="KEGG" id="lbc:LACBIDRAFT_311137"/>
<feature type="region of interest" description="Disordered" evidence="1">
    <location>
        <begin position="1"/>
        <end position="22"/>
    </location>
</feature>
<dbReference type="Proteomes" id="UP000001194">
    <property type="component" value="Unassembled WGS sequence"/>
</dbReference>
<accession>B0CZB9</accession>
<evidence type="ECO:0000256" key="1">
    <source>
        <dbReference type="SAM" id="MobiDB-lite"/>
    </source>
</evidence>
<feature type="compositionally biased region" description="Basic and acidic residues" evidence="1">
    <location>
        <begin position="704"/>
        <end position="722"/>
    </location>
</feature>
<keyword evidence="3" id="KW-1185">Reference proteome</keyword>
<sequence length="766" mass="85902">MHSYASNYRPTPDSRVTSTRRSSATSYLARPCVDSRMIAKLPKFEIQSHRIVQLGEEVWELWSPNAQQLPFLPGLLEDHFSVDIASRRSDRRSDGHLGRFDACVSPQFATGHPSWAPHIKRVPTSLSECPEFACILDVTDSRSSIHTNYIRELQQRNSRLEARIENLRANSRRDPSITLEDVWKFYNPNLRPDDISDLRSIRSFDKALDDVTLLQRKFKLKAAWIDWVERQQTTTSWSRSTNRLPEMADESYMGCWINGQEEEEIDWLLAHRIPCFIVHKLMGDKLDRLLDAGRGPKHTSFVRNTPIENLSSPHNRIETFLRRQRVIITESDNDDNIGNEEPSDPPEALYASFSLFHKEWSRGGPAPIAYAVIPNPTPPTQHASSTSPLLGLDFSSYGADPLDMVEVDPRRVAWIRPPPVMSPLKGKWEKWVEKNVEGELFVTRVGRSYADFHGVSYFDRSRNREIILLSDAPILPGAISKTEIFGLPCPRHLHFAEVPQNKTPRPAKASSWLYLTKDPTPGDVGMQARRPHAEDLPFKDEFRTGASTQPSPPPSPGNPAPPPLPLLFNPLDSPEIGGVPDSERPVSPVDSLLGSPPEVDWGTDLDEPMGPHIPSEAAEDVEMGTVDLGDVPSPLRSLPKSPTVPPPTVSVPKQPSPTPSPRHRAAFEPSTSAPAPGAPRWSPSRRGGRKHARPLSRSPTPPRRRGDSYRPRPSHNVRESNRPRFQPPTPTPNAWSTSNNPSSPWVQLPNANPWSGLVATTYIMYS</sequence>
<dbReference type="AlphaFoldDB" id="B0CZB9"/>
<dbReference type="PRINTS" id="PR01217">
    <property type="entry name" value="PRICHEXTENSN"/>
</dbReference>
<feature type="compositionally biased region" description="Pro residues" evidence="1">
    <location>
        <begin position="642"/>
        <end position="660"/>
    </location>
</feature>
<gene>
    <name evidence="2" type="ORF">LACBIDRAFT_311137</name>
</gene>
<organism evidence="3">
    <name type="scientific">Laccaria bicolor (strain S238N-H82 / ATCC MYA-4686)</name>
    <name type="common">Bicoloured deceiver</name>
    <name type="synonym">Laccaria laccata var. bicolor</name>
    <dbReference type="NCBI Taxonomy" id="486041"/>
    <lineage>
        <taxon>Eukaryota</taxon>
        <taxon>Fungi</taxon>
        <taxon>Dikarya</taxon>
        <taxon>Basidiomycota</taxon>
        <taxon>Agaricomycotina</taxon>
        <taxon>Agaricomycetes</taxon>
        <taxon>Agaricomycetidae</taxon>
        <taxon>Agaricales</taxon>
        <taxon>Agaricineae</taxon>
        <taxon>Hydnangiaceae</taxon>
        <taxon>Laccaria</taxon>
    </lineage>
</organism>
<reference evidence="2 3" key="1">
    <citation type="journal article" date="2008" name="Nature">
        <title>The genome of Laccaria bicolor provides insights into mycorrhizal symbiosis.</title>
        <authorList>
            <person name="Martin F."/>
            <person name="Aerts A."/>
            <person name="Ahren D."/>
            <person name="Brun A."/>
            <person name="Danchin E.G.J."/>
            <person name="Duchaussoy F."/>
            <person name="Gibon J."/>
            <person name="Kohler A."/>
            <person name="Lindquist E."/>
            <person name="Pereda V."/>
            <person name="Salamov A."/>
            <person name="Shapiro H.J."/>
            <person name="Wuyts J."/>
            <person name="Blaudez D."/>
            <person name="Buee M."/>
            <person name="Brokstein P."/>
            <person name="Canbaeck B."/>
            <person name="Cohen D."/>
            <person name="Courty P.E."/>
            <person name="Coutinho P.M."/>
            <person name="Delaruelle C."/>
            <person name="Detter J.C."/>
            <person name="Deveau A."/>
            <person name="DiFazio S."/>
            <person name="Duplessis S."/>
            <person name="Fraissinet-Tachet L."/>
            <person name="Lucic E."/>
            <person name="Frey-Klett P."/>
            <person name="Fourrey C."/>
            <person name="Feussner I."/>
            <person name="Gay G."/>
            <person name="Grimwood J."/>
            <person name="Hoegger P.J."/>
            <person name="Jain P."/>
            <person name="Kilaru S."/>
            <person name="Labbe J."/>
            <person name="Lin Y.C."/>
            <person name="Legue V."/>
            <person name="Le Tacon F."/>
            <person name="Marmeisse R."/>
            <person name="Melayah D."/>
            <person name="Montanini B."/>
            <person name="Muratet M."/>
            <person name="Nehls U."/>
            <person name="Niculita-Hirzel H."/>
            <person name="Oudot-Le Secq M.P."/>
            <person name="Peter M."/>
            <person name="Quesneville H."/>
            <person name="Rajashekar B."/>
            <person name="Reich M."/>
            <person name="Rouhier N."/>
            <person name="Schmutz J."/>
            <person name="Yin T."/>
            <person name="Chalot M."/>
            <person name="Henrissat B."/>
            <person name="Kuees U."/>
            <person name="Lucas S."/>
            <person name="Van de Peer Y."/>
            <person name="Podila G.K."/>
            <person name="Polle A."/>
            <person name="Pukkila P.J."/>
            <person name="Richardson P.M."/>
            <person name="Rouze P."/>
            <person name="Sanders I.R."/>
            <person name="Stajich J.E."/>
            <person name="Tunlid A."/>
            <person name="Tuskan G."/>
            <person name="Grigoriev I.V."/>
        </authorList>
    </citation>
    <scope>NUCLEOTIDE SEQUENCE [LARGE SCALE GENOMIC DNA]</scope>
    <source>
        <strain evidence="3">S238N-H82 / ATCC MYA-4686</strain>
    </source>
</reference>
<feature type="compositionally biased region" description="Pro residues" evidence="1">
    <location>
        <begin position="550"/>
        <end position="565"/>
    </location>
</feature>
<protein>
    <submittedName>
        <fullName evidence="2">Predicted protein</fullName>
    </submittedName>
</protein>
<dbReference type="HOGENOM" id="CLU_012132_0_0_1"/>
<dbReference type="GeneID" id="6072862"/>
<dbReference type="EMBL" id="DS547094">
    <property type="protein sequence ID" value="EDR12592.1"/>
    <property type="molecule type" value="Genomic_DNA"/>
</dbReference>
<feature type="compositionally biased region" description="Polar residues" evidence="1">
    <location>
        <begin position="732"/>
        <end position="752"/>
    </location>
</feature>
<feature type="region of interest" description="Disordered" evidence="1">
    <location>
        <begin position="542"/>
        <end position="752"/>
    </location>
</feature>
<evidence type="ECO:0000313" key="3">
    <source>
        <dbReference type="Proteomes" id="UP000001194"/>
    </source>
</evidence>
<feature type="compositionally biased region" description="Low complexity" evidence="1">
    <location>
        <begin position="9"/>
        <end position="22"/>
    </location>
</feature>
<proteinExistence type="predicted"/>
<dbReference type="InParanoid" id="B0CZB9"/>
<dbReference type="RefSeq" id="XP_001876856.1">
    <property type="nucleotide sequence ID" value="XM_001876821.1"/>
</dbReference>
<evidence type="ECO:0000313" key="2">
    <source>
        <dbReference type="EMBL" id="EDR12592.1"/>
    </source>
</evidence>